<gene>
    <name evidence="5" type="ORF">OGAPHI_006701</name>
</gene>
<dbReference type="GeneID" id="70238665"/>
<accession>A0A9P8T0L1</accession>
<reference evidence="5" key="1">
    <citation type="journal article" date="2021" name="Open Biol.">
        <title>Shared evolutionary footprints suggest mitochondrial oxidative damage underlies multiple complex I losses in fungi.</title>
        <authorList>
            <person name="Schikora-Tamarit M.A."/>
            <person name="Marcet-Houben M."/>
            <person name="Nosek J."/>
            <person name="Gabaldon T."/>
        </authorList>
    </citation>
    <scope>NUCLEOTIDE SEQUENCE</scope>
    <source>
        <strain evidence="5">CBS6075</strain>
    </source>
</reference>
<feature type="transmembrane region" description="Helical" evidence="4">
    <location>
        <begin position="372"/>
        <end position="391"/>
    </location>
</feature>
<comment type="subcellular location">
    <subcellularLocation>
        <location evidence="1">Membrane</location>
        <topology evidence="1">Multi-pass membrane protein</topology>
    </subcellularLocation>
</comment>
<feature type="compositionally biased region" description="Basic and acidic residues" evidence="3">
    <location>
        <begin position="10"/>
        <end position="28"/>
    </location>
</feature>
<reference evidence="5" key="2">
    <citation type="submission" date="2021-01" db="EMBL/GenBank/DDBJ databases">
        <authorList>
            <person name="Schikora-Tamarit M.A."/>
        </authorList>
    </citation>
    <scope>NUCLEOTIDE SEQUENCE</scope>
    <source>
        <strain evidence="5">CBS6075</strain>
    </source>
</reference>
<evidence type="ECO:0000256" key="2">
    <source>
        <dbReference type="ARBA" id="ARBA00006727"/>
    </source>
</evidence>
<dbReference type="InterPro" id="IPR050327">
    <property type="entry name" value="Proton-linked_MCT"/>
</dbReference>
<feature type="transmembrane region" description="Helical" evidence="4">
    <location>
        <begin position="398"/>
        <end position="419"/>
    </location>
</feature>
<protein>
    <recommendedName>
        <fullName evidence="7">Transporter ESBP6</fullName>
    </recommendedName>
</protein>
<evidence type="ECO:0000256" key="4">
    <source>
        <dbReference type="SAM" id="Phobius"/>
    </source>
</evidence>
<name>A0A9P8T0L1_9ASCO</name>
<feature type="transmembrane region" description="Helical" evidence="4">
    <location>
        <begin position="425"/>
        <end position="443"/>
    </location>
</feature>
<dbReference type="OrthoDB" id="6499973at2759"/>
<feature type="transmembrane region" description="Helical" evidence="4">
    <location>
        <begin position="286"/>
        <end position="302"/>
    </location>
</feature>
<dbReference type="InterPro" id="IPR011701">
    <property type="entry name" value="MFS"/>
</dbReference>
<keyword evidence="4" id="KW-0472">Membrane</keyword>
<proteinExistence type="inferred from homology"/>
<feature type="transmembrane region" description="Helical" evidence="4">
    <location>
        <begin position="163"/>
        <end position="181"/>
    </location>
</feature>
<dbReference type="Proteomes" id="UP000769157">
    <property type="component" value="Unassembled WGS sequence"/>
</dbReference>
<feature type="transmembrane region" description="Helical" evidence="4">
    <location>
        <begin position="252"/>
        <end position="274"/>
    </location>
</feature>
<evidence type="ECO:0000313" key="6">
    <source>
        <dbReference type="Proteomes" id="UP000769157"/>
    </source>
</evidence>
<comment type="similarity">
    <text evidence="2">Belongs to the major facilitator superfamily. Monocarboxylate porter (TC 2.A.1.13) family.</text>
</comment>
<dbReference type="Pfam" id="PF07690">
    <property type="entry name" value="MFS_1"/>
    <property type="match status" value="1"/>
</dbReference>
<comment type="caution">
    <text evidence="5">The sequence shown here is derived from an EMBL/GenBank/DDBJ whole genome shotgun (WGS) entry which is preliminary data.</text>
</comment>
<keyword evidence="4" id="KW-1133">Transmembrane helix</keyword>
<dbReference type="SUPFAM" id="SSF103473">
    <property type="entry name" value="MFS general substrate transporter"/>
    <property type="match status" value="1"/>
</dbReference>
<keyword evidence="4" id="KW-0812">Transmembrane</keyword>
<feature type="transmembrane region" description="Helical" evidence="4">
    <location>
        <begin position="329"/>
        <end position="352"/>
    </location>
</feature>
<feature type="transmembrane region" description="Helical" evidence="4">
    <location>
        <begin position="218"/>
        <end position="240"/>
    </location>
</feature>
<evidence type="ECO:0000256" key="3">
    <source>
        <dbReference type="SAM" id="MobiDB-lite"/>
    </source>
</evidence>
<feature type="transmembrane region" description="Helical" evidence="4">
    <location>
        <begin position="455"/>
        <end position="479"/>
    </location>
</feature>
<feature type="transmembrane region" description="Helical" evidence="4">
    <location>
        <begin position="120"/>
        <end position="143"/>
    </location>
</feature>
<keyword evidence="6" id="KW-1185">Reference proteome</keyword>
<feature type="transmembrane region" description="Helical" evidence="4">
    <location>
        <begin position="491"/>
        <end position="511"/>
    </location>
</feature>
<dbReference type="PANTHER" id="PTHR11360:SF315">
    <property type="entry name" value="TRANSPORTER MCH2-RELATED"/>
    <property type="match status" value="1"/>
</dbReference>
<dbReference type="Gene3D" id="1.20.1250.20">
    <property type="entry name" value="MFS general substrate transporter like domains"/>
    <property type="match status" value="2"/>
</dbReference>
<dbReference type="CDD" id="cd17352">
    <property type="entry name" value="MFS_MCT_SLC16"/>
    <property type="match status" value="1"/>
</dbReference>
<dbReference type="PANTHER" id="PTHR11360">
    <property type="entry name" value="MONOCARBOXYLATE TRANSPORTER"/>
    <property type="match status" value="1"/>
</dbReference>
<evidence type="ECO:0000313" key="5">
    <source>
        <dbReference type="EMBL" id="KAH3661294.1"/>
    </source>
</evidence>
<evidence type="ECO:0000256" key="1">
    <source>
        <dbReference type="ARBA" id="ARBA00004141"/>
    </source>
</evidence>
<dbReference type="AlphaFoldDB" id="A0A9P8T0L1"/>
<dbReference type="GO" id="GO:0022857">
    <property type="term" value="F:transmembrane transporter activity"/>
    <property type="evidence" value="ECO:0007669"/>
    <property type="project" value="InterPro"/>
</dbReference>
<evidence type="ECO:0008006" key="7">
    <source>
        <dbReference type="Google" id="ProtNLM"/>
    </source>
</evidence>
<feature type="region of interest" description="Disordered" evidence="3">
    <location>
        <begin position="1"/>
        <end position="42"/>
    </location>
</feature>
<feature type="transmembrane region" description="Helical" evidence="4">
    <location>
        <begin position="193"/>
        <end position="212"/>
    </location>
</feature>
<organism evidence="5 6">
    <name type="scientific">Ogataea philodendri</name>
    <dbReference type="NCBI Taxonomy" id="1378263"/>
    <lineage>
        <taxon>Eukaryota</taxon>
        <taxon>Fungi</taxon>
        <taxon>Dikarya</taxon>
        <taxon>Ascomycota</taxon>
        <taxon>Saccharomycotina</taxon>
        <taxon>Pichiomycetes</taxon>
        <taxon>Pichiales</taxon>
        <taxon>Pichiaceae</taxon>
        <taxon>Ogataea</taxon>
    </lineage>
</organism>
<dbReference type="InterPro" id="IPR036259">
    <property type="entry name" value="MFS_trans_sf"/>
</dbReference>
<sequence length="568" mass="62725">MDQDSISSLDSERQSVVDGYKVNERGYETYEQSRSPSPAMHRTRTGVSLASSMTRGVRRIVDQVRDDNMQTASEDLQRPRTYEIADQLGLEEAITIATNKSEHTTTVEDDSQYPQKDTGYAWVVCAMMFVVFFSTWGTNGSYGVFLNYWLQNETFPNTGATDFALIGSCVLGLAQIFAPLSQTASAIVGLRPTMALGLILQTLGYLLASFATKKWELYLTQGVLVGFGFSFLFNPSIVILPEWFDKRRGLSFGIIASSSGVGGVIFSLSCQAMINKTGTPAWAQRALAIITFFLNLLATLFIKERIPAKRLSTWHDVKLRIRILFNKNVLAIPQLYTIALWYSFVVSCYVVALYSLSAYGSSIGLTSDQGSHVTAIFNGCQAIGRVFIGLVADYGGRVNLACILSLTMLILVLGMWVNATTTASVFAYSVLSGLTFGASSVLNQPILADTIPRELFPAAWSFQSVVLGCFTLFCEVVALELRDMSLSKPFIKAQIFCGCFAAAGVLCVFSIREWKIRKMLTNRLKITEEALEIEKSDQVLIDRKSSYLSLLRKDPVGPLVRLVYPVKV</sequence>
<dbReference type="RefSeq" id="XP_046058418.1">
    <property type="nucleotide sequence ID" value="XM_046208015.1"/>
</dbReference>
<dbReference type="GO" id="GO:0016020">
    <property type="term" value="C:membrane"/>
    <property type="evidence" value="ECO:0007669"/>
    <property type="project" value="UniProtKB-SubCell"/>
</dbReference>
<dbReference type="EMBL" id="JAEUBE010000487">
    <property type="protein sequence ID" value="KAH3661294.1"/>
    <property type="molecule type" value="Genomic_DNA"/>
</dbReference>